<feature type="chain" id="PRO_5029020024" evidence="3">
    <location>
        <begin position="21"/>
        <end position="265"/>
    </location>
</feature>
<dbReference type="WBParaSite" id="Pan_g17841.t1">
    <property type="protein sequence ID" value="Pan_g17841.t1"/>
    <property type="gene ID" value="Pan_g17841"/>
</dbReference>
<keyword evidence="2" id="KW-1133">Transmembrane helix</keyword>
<keyword evidence="4" id="KW-1185">Reference proteome</keyword>
<evidence type="ECO:0000256" key="2">
    <source>
        <dbReference type="SAM" id="Phobius"/>
    </source>
</evidence>
<proteinExistence type="predicted"/>
<keyword evidence="2" id="KW-0812">Transmembrane</keyword>
<organism evidence="4 5">
    <name type="scientific">Panagrellus redivivus</name>
    <name type="common">Microworm</name>
    <dbReference type="NCBI Taxonomy" id="6233"/>
    <lineage>
        <taxon>Eukaryota</taxon>
        <taxon>Metazoa</taxon>
        <taxon>Ecdysozoa</taxon>
        <taxon>Nematoda</taxon>
        <taxon>Chromadorea</taxon>
        <taxon>Rhabditida</taxon>
        <taxon>Tylenchina</taxon>
        <taxon>Panagrolaimomorpha</taxon>
        <taxon>Panagrolaimoidea</taxon>
        <taxon>Panagrolaimidae</taxon>
        <taxon>Panagrellus</taxon>
    </lineage>
</organism>
<sequence length="265" mass="28856">MDSFAVVLFLVCLAVSDVQGKVDLKKGHVERVSFEGDELVIVVDNSGGHGGSFQLCFASVPDASYELCPSGFTLATAPIRANMKTQITVNRQSQFSGAVLQTWEEIKFNEDKTLNITVAELPDARTIVTLENAEIFVPEKPKEDIIFTKKKSNASATTATIVAVVVVLILVYGFLFILFKASTFSGVIIGILVWFCVIRKPKSKQLAECDTQDDSPRPREKSLTPQNLSAKTPASISNTMTTAIQTTLMPKQIAHPSPVKNAGKY</sequence>
<dbReference type="Proteomes" id="UP000492821">
    <property type="component" value="Unassembled WGS sequence"/>
</dbReference>
<dbReference type="AlphaFoldDB" id="A0A7E4V8E9"/>
<name>A0A7E4V8E9_PANRE</name>
<feature type="transmembrane region" description="Helical" evidence="2">
    <location>
        <begin position="162"/>
        <end position="195"/>
    </location>
</feature>
<reference evidence="5" key="2">
    <citation type="submission" date="2020-10" db="UniProtKB">
        <authorList>
            <consortium name="WormBaseParasite"/>
        </authorList>
    </citation>
    <scope>IDENTIFICATION</scope>
</reference>
<keyword evidence="3" id="KW-0732">Signal</keyword>
<evidence type="ECO:0000313" key="5">
    <source>
        <dbReference type="WBParaSite" id="Pan_g17841.t1"/>
    </source>
</evidence>
<feature type="region of interest" description="Disordered" evidence="1">
    <location>
        <begin position="207"/>
        <end position="232"/>
    </location>
</feature>
<feature type="compositionally biased region" description="Polar residues" evidence="1">
    <location>
        <begin position="223"/>
        <end position="232"/>
    </location>
</feature>
<evidence type="ECO:0000256" key="3">
    <source>
        <dbReference type="SAM" id="SignalP"/>
    </source>
</evidence>
<keyword evidence="2" id="KW-0472">Membrane</keyword>
<feature type="signal peptide" evidence="3">
    <location>
        <begin position="1"/>
        <end position="20"/>
    </location>
</feature>
<evidence type="ECO:0000313" key="4">
    <source>
        <dbReference type="Proteomes" id="UP000492821"/>
    </source>
</evidence>
<protein>
    <submittedName>
        <fullName evidence="5">Uncharacterized protein</fullName>
    </submittedName>
</protein>
<accession>A0A7E4V8E9</accession>
<evidence type="ECO:0000256" key="1">
    <source>
        <dbReference type="SAM" id="MobiDB-lite"/>
    </source>
</evidence>
<reference evidence="4" key="1">
    <citation type="journal article" date="2013" name="Genetics">
        <title>The draft genome and transcriptome of Panagrellus redivivus are shaped by the harsh demands of a free-living lifestyle.</title>
        <authorList>
            <person name="Srinivasan J."/>
            <person name="Dillman A.R."/>
            <person name="Macchietto M.G."/>
            <person name="Heikkinen L."/>
            <person name="Lakso M."/>
            <person name="Fracchia K.M."/>
            <person name="Antoshechkin I."/>
            <person name="Mortazavi A."/>
            <person name="Wong G."/>
            <person name="Sternberg P.W."/>
        </authorList>
    </citation>
    <scope>NUCLEOTIDE SEQUENCE [LARGE SCALE GENOMIC DNA]</scope>
    <source>
        <strain evidence="4">MT8872</strain>
    </source>
</reference>